<dbReference type="Pfam" id="PF12833">
    <property type="entry name" value="HTH_18"/>
    <property type="match status" value="1"/>
</dbReference>
<dbReference type="Gene3D" id="1.10.10.60">
    <property type="entry name" value="Homeodomain-like"/>
    <property type="match status" value="2"/>
</dbReference>
<gene>
    <name evidence="5" type="ORF">SAMN02746066_01796</name>
</gene>
<protein>
    <submittedName>
        <fullName evidence="5">AraC-type DNA-binding protein</fullName>
    </submittedName>
</protein>
<keyword evidence="2 5" id="KW-0238">DNA-binding</keyword>
<dbReference type="InterPro" id="IPR020449">
    <property type="entry name" value="Tscrpt_reg_AraC-type_HTH"/>
</dbReference>
<accession>A0A1M7ID74</accession>
<dbReference type="SMART" id="SM00342">
    <property type="entry name" value="HTH_ARAC"/>
    <property type="match status" value="1"/>
</dbReference>
<dbReference type="Proteomes" id="UP000184038">
    <property type="component" value="Unassembled WGS sequence"/>
</dbReference>
<dbReference type="InterPro" id="IPR018062">
    <property type="entry name" value="HTH_AraC-typ_CS"/>
</dbReference>
<dbReference type="PANTHER" id="PTHR43280:SF29">
    <property type="entry name" value="ARAC-FAMILY TRANSCRIPTIONAL REGULATOR"/>
    <property type="match status" value="1"/>
</dbReference>
<evidence type="ECO:0000256" key="2">
    <source>
        <dbReference type="ARBA" id="ARBA00023125"/>
    </source>
</evidence>
<dbReference type="SUPFAM" id="SSF51215">
    <property type="entry name" value="Regulatory protein AraC"/>
    <property type="match status" value="1"/>
</dbReference>
<dbReference type="PROSITE" id="PS01124">
    <property type="entry name" value="HTH_ARAC_FAMILY_2"/>
    <property type="match status" value="1"/>
</dbReference>
<dbReference type="InterPro" id="IPR009057">
    <property type="entry name" value="Homeodomain-like_sf"/>
</dbReference>
<dbReference type="InterPro" id="IPR018060">
    <property type="entry name" value="HTH_AraC"/>
</dbReference>
<dbReference type="GO" id="GO:0003700">
    <property type="term" value="F:DNA-binding transcription factor activity"/>
    <property type="evidence" value="ECO:0007669"/>
    <property type="project" value="InterPro"/>
</dbReference>
<evidence type="ECO:0000313" key="6">
    <source>
        <dbReference type="Proteomes" id="UP000184038"/>
    </source>
</evidence>
<evidence type="ECO:0000259" key="4">
    <source>
        <dbReference type="PROSITE" id="PS01124"/>
    </source>
</evidence>
<evidence type="ECO:0000256" key="1">
    <source>
        <dbReference type="ARBA" id="ARBA00023015"/>
    </source>
</evidence>
<reference evidence="5 6" key="1">
    <citation type="submission" date="2016-11" db="EMBL/GenBank/DDBJ databases">
        <authorList>
            <person name="Jaros S."/>
            <person name="Januszkiewicz K."/>
            <person name="Wedrychowicz H."/>
        </authorList>
    </citation>
    <scope>NUCLEOTIDE SEQUENCE [LARGE SCALE GENOMIC DNA]</scope>
    <source>
        <strain evidence="5 6">DSM 15930</strain>
    </source>
</reference>
<dbReference type="OrthoDB" id="9778008at2"/>
<feature type="domain" description="HTH araC/xylS-type" evidence="4">
    <location>
        <begin position="164"/>
        <end position="262"/>
    </location>
</feature>
<keyword evidence="3" id="KW-0804">Transcription</keyword>
<dbReference type="PROSITE" id="PS00041">
    <property type="entry name" value="HTH_ARAC_FAMILY_1"/>
    <property type="match status" value="1"/>
</dbReference>
<keyword evidence="6" id="KW-1185">Reference proteome</keyword>
<dbReference type="STRING" id="1120996.SAMN02746066_01796"/>
<evidence type="ECO:0000313" key="5">
    <source>
        <dbReference type="EMBL" id="SHM38639.1"/>
    </source>
</evidence>
<dbReference type="GO" id="GO:0043565">
    <property type="term" value="F:sequence-specific DNA binding"/>
    <property type="evidence" value="ECO:0007669"/>
    <property type="project" value="InterPro"/>
</dbReference>
<sequence length="263" mass="30455">MDNSFTLLKELAREYACNSIYITNVSKFCRIPNDNHMQYLTTKGAFIFPLSGKGVIHFGDRSFVANRGKMIHGCPGEQLEFEVLGDEPFHHINLYYDSNNKFLFDTKLDDTEKILDILEAVLELKKMKTLKATYEAEQLLDQAFEAIFAEHLNSSVKTNQQLIKEVVAYIHNSYHKNITLKTLAEYSGKKPDQLSYLFYQHMGIRPINYLIQYRLEQAIELLKDGDYTVQEVSSLVGYSDPLYFSRIFKKHVGYSPSQVKNYN</sequence>
<dbReference type="InterPro" id="IPR037923">
    <property type="entry name" value="HTH-like"/>
</dbReference>
<keyword evidence="1" id="KW-0805">Transcription regulation</keyword>
<dbReference type="PANTHER" id="PTHR43280">
    <property type="entry name" value="ARAC-FAMILY TRANSCRIPTIONAL REGULATOR"/>
    <property type="match status" value="1"/>
</dbReference>
<organism evidence="5 6">
    <name type="scientific">Anaerosporobacter mobilis DSM 15930</name>
    <dbReference type="NCBI Taxonomy" id="1120996"/>
    <lineage>
        <taxon>Bacteria</taxon>
        <taxon>Bacillati</taxon>
        <taxon>Bacillota</taxon>
        <taxon>Clostridia</taxon>
        <taxon>Lachnospirales</taxon>
        <taxon>Lachnospiraceae</taxon>
        <taxon>Anaerosporobacter</taxon>
    </lineage>
</organism>
<dbReference type="PRINTS" id="PR00032">
    <property type="entry name" value="HTHARAC"/>
</dbReference>
<dbReference type="EMBL" id="FRCP01000009">
    <property type="protein sequence ID" value="SHM38639.1"/>
    <property type="molecule type" value="Genomic_DNA"/>
</dbReference>
<proteinExistence type="predicted"/>
<dbReference type="AlphaFoldDB" id="A0A1M7ID74"/>
<dbReference type="RefSeq" id="WP_073286281.1">
    <property type="nucleotide sequence ID" value="NZ_FRCP01000009.1"/>
</dbReference>
<dbReference type="SUPFAM" id="SSF46689">
    <property type="entry name" value="Homeodomain-like"/>
    <property type="match status" value="2"/>
</dbReference>
<name>A0A1M7ID74_9FIRM</name>
<evidence type="ECO:0000256" key="3">
    <source>
        <dbReference type="ARBA" id="ARBA00023163"/>
    </source>
</evidence>